<keyword evidence="1" id="KW-0812">Transmembrane</keyword>
<dbReference type="Proteomes" id="UP000570010">
    <property type="component" value="Unassembled WGS sequence"/>
</dbReference>
<feature type="transmembrane region" description="Helical" evidence="1">
    <location>
        <begin position="114"/>
        <end position="136"/>
    </location>
</feature>
<evidence type="ECO:0000313" key="2">
    <source>
        <dbReference type="EMBL" id="MBA4537065.1"/>
    </source>
</evidence>
<comment type="caution">
    <text evidence="3">The sequence shown here is derived from an EMBL/GenBank/DDBJ whole genome shotgun (WGS) entry which is preliminary data.</text>
</comment>
<dbReference type="RefSeq" id="WP_163241726.1">
    <property type="nucleotide sequence ID" value="NZ_JAAIWN010000014.1"/>
</dbReference>
<dbReference type="AlphaFoldDB" id="A0A6B3VWG1"/>
<keyword evidence="1" id="KW-1133">Transmembrane helix</keyword>
<gene>
    <name evidence="3" type="ORF">G4D64_07495</name>
    <name evidence="2" type="ORF">H1Z61_07880</name>
</gene>
<evidence type="ECO:0000313" key="5">
    <source>
        <dbReference type="Proteomes" id="UP000570010"/>
    </source>
</evidence>
<keyword evidence="1" id="KW-0472">Membrane</keyword>
<evidence type="ECO:0000313" key="4">
    <source>
        <dbReference type="Proteomes" id="UP000472971"/>
    </source>
</evidence>
<keyword evidence="4" id="KW-1185">Reference proteome</keyword>
<protein>
    <submittedName>
        <fullName evidence="3">Uncharacterized protein</fullName>
    </submittedName>
</protein>
<dbReference type="EMBL" id="JAAIWN010000014">
    <property type="protein sequence ID" value="NEY81362.1"/>
    <property type="molecule type" value="Genomic_DNA"/>
</dbReference>
<sequence>MNFEAKHLIRWGIPGWVYISFVFLFFLINDQERLFQYLAAFDVSIVGLTAVLTGLGIIVGHIIHQMSMLFGFIIWTNWRVYFKNEYNLDKIIMNHKVGKDIRRIYSYRLGQVHALRALSTSGVLSSFTLLLLMNFYSFSLKGLMLLAVSLLVTVVTLINHYYFKRNFDFFIKQIRRDYREH</sequence>
<dbReference type="EMBL" id="JACEIO010000015">
    <property type="protein sequence ID" value="MBA4537065.1"/>
    <property type="molecule type" value="Genomic_DNA"/>
</dbReference>
<feature type="transmembrane region" description="Helical" evidence="1">
    <location>
        <begin position="34"/>
        <end position="59"/>
    </location>
</feature>
<dbReference type="Proteomes" id="UP000472971">
    <property type="component" value="Unassembled WGS sequence"/>
</dbReference>
<feature type="transmembrane region" description="Helical" evidence="1">
    <location>
        <begin position="7"/>
        <end position="28"/>
    </location>
</feature>
<accession>A0A6B3VWG1</accession>
<organism evidence="3 4">
    <name type="scientific">Bacillus aquiflavi</name>
    <dbReference type="NCBI Taxonomy" id="2672567"/>
    <lineage>
        <taxon>Bacteria</taxon>
        <taxon>Bacillati</taxon>
        <taxon>Bacillota</taxon>
        <taxon>Bacilli</taxon>
        <taxon>Bacillales</taxon>
        <taxon>Bacillaceae</taxon>
        <taxon>Bacillus</taxon>
    </lineage>
</organism>
<proteinExistence type="predicted"/>
<feature type="transmembrane region" description="Helical" evidence="1">
    <location>
        <begin position="142"/>
        <end position="163"/>
    </location>
</feature>
<evidence type="ECO:0000256" key="1">
    <source>
        <dbReference type="SAM" id="Phobius"/>
    </source>
</evidence>
<reference evidence="2 5" key="2">
    <citation type="submission" date="2020-07" db="EMBL/GenBank/DDBJ databases">
        <authorList>
            <person name="Feng H."/>
        </authorList>
    </citation>
    <scope>NUCLEOTIDE SEQUENCE [LARGE SCALE GENOMIC DNA]</scope>
    <source>
        <strain evidence="5">s-12</strain>
        <strain evidence="2">S-12</strain>
    </source>
</reference>
<evidence type="ECO:0000313" key="3">
    <source>
        <dbReference type="EMBL" id="NEY81362.1"/>
    </source>
</evidence>
<name>A0A6B3VWG1_9BACI</name>
<reference evidence="3 4" key="1">
    <citation type="submission" date="2020-02" db="EMBL/GenBank/DDBJ databases">
        <title>Bacillus aquiflavi sp. nov., isolated from yellow water of strong flavor Chinese baijiu in Yibin region of China.</title>
        <authorList>
            <person name="Xie J."/>
        </authorList>
    </citation>
    <scope>NUCLEOTIDE SEQUENCE [LARGE SCALE GENOMIC DNA]</scope>
    <source>
        <strain evidence="3 4">3H-10</strain>
    </source>
</reference>